<evidence type="ECO:0000256" key="6">
    <source>
        <dbReference type="SAM" id="Phobius"/>
    </source>
</evidence>
<dbReference type="Pfam" id="PF01810">
    <property type="entry name" value="LysE"/>
    <property type="match status" value="1"/>
</dbReference>
<keyword evidence="3 6" id="KW-0812">Transmembrane</keyword>
<keyword evidence="2" id="KW-1003">Cell membrane</keyword>
<keyword evidence="4 6" id="KW-1133">Transmembrane helix</keyword>
<dbReference type="GO" id="GO:0005886">
    <property type="term" value="C:plasma membrane"/>
    <property type="evidence" value="ECO:0007669"/>
    <property type="project" value="UniProtKB-SubCell"/>
</dbReference>
<dbReference type="AlphaFoldDB" id="A0A2P8R0R3"/>
<dbReference type="Proteomes" id="UP000240535">
    <property type="component" value="Unassembled WGS sequence"/>
</dbReference>
<protein>
    <submittedName>
        <fullName evidence="7">Lysine transporter LysE</fullName>
    </submittedName>
</protein>
<name>A0A2P8R0R3_9BACT</name>
<dbReference type="GO" id="GO:0033228">
    <property type="term" value="P:cysteine export across plasma membrane"/>
    <property type="evidence" value="ECO:0007669"/>
    <property type="project" value="TreeGrafter"/>
</dbReference>
<dbReference type="PANTHER" id="PTHR30086">
    <property type="entry name" value="ARGININE EXPORTER PROTEIN ARGO"/>
    <property type="match status" value="1"/>
</dbReference>
<evidence type="ECO:0000256" key="4">
    <source>
        <dbReference type="ARBA" id="ARBA00022989"/>
    </source>
</evidence>
<proteinExistence type="predicted"/>
<feature type="transmembrane region" description="Helical" evidence="6">
    <location>
        <begin position="40"/>
        <end position="63"/>
    </location>
</feature>
<evidence type="ECO:0000256" key="2">
    <source>
        <dbReference type="ARBA" id="ARBA00022475"/>
    </source>
</evidence>
<feature type="transmembrane region" description="Helical" evidence="6">
    <location>
        <begin position="69"/>
        <end position="89"/>
    </location>
</feature>
<evidence type="ECO:0000313" key="8">
    <source>
        <dbReference type="Proteomes" id="UP000240535"/>
    </source>
</evidence>
<evidence type="ECO:0000313" key="7">
    <source>
        <dbReference type="EMBL" id="PSM52080.1"/>
    </source>
</evidence>
<gene>
    <name evidence="7" type="ORF">CQ405_05860</name>
</gene>
<feature type="transmembrane region" description="Helical" evidence="6">
    <location>
        <begin position="6"/>
        <end position="28"/>
    </location>
</feature>
<dbReference type="OrthoDB" id="9804822at2"/>
<feature type="transmembrane region" description="Helical" evidence="6">
    <location>
        <begin position="110"/>
        <end position="132"/>
    </location>
</feature>
<dbReference type="GO" id="GO:0015171">
    <property type="term" value="F:amino acid transmembrane transporter activity"/>
    <property type="evidence" value="ECO:0007669"/>
    <property type="project" value="TreeGrafter"/>
</dbReference>
<evidence type="ECO:0000256" key="3">
    <source>
        <dbReference type="ARBA" id="ARBA00022692"/>
    </source>
</evidence>
<reference evidence="8" key="1">
    <citation type="submission" date="2017-10" db="EMBL/GenBank/DDBJ databases">
        <title>Campylobacter species from seals.</title>
        <authorList>
            <person name="Gilbert M.J."/>
            <person name="Zomer A.L."/>
            <person name="Timmerman A.J."/>
            <person name="Duim B."/>
            <person name="Wagenaar J.A."/>
        </authorList>
    </citation>
    <scope>NUCLEOTIDE SEQUENCE [LARGE SCALE GENOMIC DNA]</scope>
    <source>
        <strain evidence="8">17S00004-5</strain>
    </source>
</reference>
<sequence length="201" mass="23008">MLNISAFIFYIFVMSFAPGPNAVMAMANANKYGFKKSLEFILGVFTGVLLIMLLSSYFNFFFFKFIPKIQIFMQIFGAIFMIYLAYSIIKPKDDKNDETTTEFEKPNSKLYFIGLILQFINPQTILFGITVFSNFITPYYKTNLALITFSFSISLISSLAISSWALFGTVFNRFLSKYQKPFNAVMSLLLVYCAIMVLNVI</sequence>
<evidence type="ECO:0000256" key="1">
    <source>
        <dbReference type="ARBA" id="ARBA00004651"/>
    </source>
</evidence>
<dbReference type="InterPro" id="IPR001123">
    <property type="entry name" value="LeuE-type"/>
</dbReference>
<keyword evidence="8" id="KW-1185">Reference proteome</keyword>
<comment type="caution">
    <text evidence="7">The sequence shown here is derived from an EMBL/GenBank/DDBJ whole genome shotgun (WGS) entry which is preliminary data.</text>
</comment>
<feature type="transmembrane region" description="Helical" evidence="6">
    <location>
        <begin position="144"/>
        <end position="170"/>
    </location>
</feature>
<comment type="subcellular location">
    <subcellularLocation>
        <location evidence="1">Cell membrane</location>
        <topology evidence="1">Multi-pass membrane protein</topology>
    </subcellularLocation>
</comment>
<evidence type="ECO:0000256" key="5">
    <source>
        <dbReference type="ARBA" id="ARBA00023136"/>
    </source>
</evidence>
<feature type="transmembrane region" description="Helical" evidence="6">
    <location>
        <begin position="182"/>
        <end position="200"/>
    </location>
</feature>
<dbReference type="PANTHER" id="PTHR30086:SF20">
    <property type="entry name" value="ARGININE EXPORTER PROTEIN ARGO-RELATED"/>
    <property type="match status" value="1"/>
</dbReference>
<dbReference type="RefSeq" id="WP_106871636.1">
    <property type="nucleotide sequence ID" value="NZ_CP053841.1"/>
</dbReference>
<keyword evidence="5 6" id="KW-0472">Membrane</keyword>
<organism evidence="7 8">
    <name type="scientific">Campylobacter blaseri</name>
    <dbReference type="NCBI Taxonomy" id="2042961"/>
    <lineage>
        <taxon>Bacteria</taxon>
        <taxon>Pseudomonadati</taxon>
        <taxon>Campylobacterota</taxon>
        <taxon>Epsilonproteobacteria</taxon>
        <taxon>Campylobacterales</taxon>
        <taxon>Campylobacteraceae</taxon>
        <taxon>Campylobacter</taxon>
    </lineage>
</organism>
<dbReference type="EMBL" id="PDHH01000004">
    <property type="protein sequence ID" value="PSM52080.1"/>
    <property type="molecule type" value="Genomic_DNA"/>
</dbReference>
<accession>A0A2P8R0R3</accession>